<evidence type="ECO:0000313" key="8">
    <source>
        <dbReference type="EMBL" id="TPX62263.1"/>
    </source>
</evidence>
<keyword evidence="2" id="KW-0479">Metal-binding</keyword>
<accession>A0A507EDQ5</accession>
<gene>
    <name evidence="8" type="ORF">PhCBS80983_g00494</name>
</gene>
<evidence type="ECO:0000256" key="4">
    <source>
        <dbReference type="ARBA" id="ARBA00023163"/>
    </source>
</evidence>
<evidence type="ECO:0000256" key="2">
    <source>
        <dbReference type="ARBA" id="ARBA00022723"/>
    </source>
</evidence>
<keyword evidence="5" id="KW-0539">Nucleus</keyword>
<comment type="caution">
    <text evidence="8">The sequence shown here is derived from an EMBL/GenBank/DDBJ whole genome shotgun (WGS) entry which is preliminary data.</text>
</comment>
<dbReference type="PROSITE" id="PS50048">
    <property type="entry name" value="ZN2_CY6_FUNGAL_2"/>
    <property type="match status" value="1"/>
</dbReference>
<evidence type="ECO:0000256" key="5">
    <source>
        <dbReference type="ARBA" id="ARBA00023242"/>
    </source>
</evidence>
<name>A0A507EDQ5_9FUNG</name>
<dbReference type="GO" id="GO:0005634">
    <property type="term" value="C:nucleus"/>
    <property type="evidence" value="ECO:0007669"/>
    <property type="project" value="UniProtKB-SubCell"/>
</dbReference>
<feature type="domain" description="Zn(2)-C6 fungal-type" evidence="7">
    <location>
        <begin position="17"/>
        <end position="50"/>
    </location>
</feature>
<evidence type="ECO:0000256" key="6">
    <source>
        <dbReference type="SAM" id="MobiDB-lite"/>
    </source>
</evidence>
<dbReference type="AlphaFoldDB" id="A0A507EDQ5"/>
<protein>
    <recommendedName>
        <fullName evidence="7">Zn(2)-C6 fungal-type domain-containing protein</fullName>
    </recommendedName>
</protein>
<reference evidence="8 9" key="1">
    <citation type="journal article" date="2019" name="Sci. Rep.">
        <title>Comparative genomics of chytrid fungi reveal insights into the obligate biotrophic and pathogenic lifestyle of Synchytrium endobioticum.</title>
        <authorList>
            <person name="van de Vossenberg B.T.L.H."/>
            <person name="Warris S."/>
            <person name="Nguyen H.D.T."/>
            <person name="van Gent-Pelzer M.P.E."/>
            <person name="Joly D.L."/>
            <person name="van de Geest H.C."/>
            <person name="Bonants P.J.M."/>
            <person name="Smith D.S."/>
            <person name="Levesque C.A."/>
            <person name="van der Lee T.A.J."/>
        </authorList>
    </citation>
    <scope>NUCLEOTIDE SEQUENCE [LARGE SCALE GENOMIC DNA]</scope>
    <source>
        <strain evidence="8 9">CBS 809.83</strain>
    </source>
</reference>
<dbReference type="InterPro" id="IPR001138">
    <property type="entry name" value="Zn2Cys6_DnaBD"/>
</dbReference>
<dbReference type="EMBL" id="QEAQ01000003">
    <property type="protein sequence ID" value="TPX62263.1"/>
    <property type="molecule type" value="Genomic_DNA"/>
</dbReference>
<evidence type="ECO:0000256" key="3">
    <source>
        <dbReference type="ARBA" id="ARBA00023015"/>
    </source>
</evidence>
<dbReference type="GO" id="GO:0006351">
    <property type="term" value="P:DNA-templated transcription"/>
    <property type="evidence" value="ECO:0007669"/>
    <property type="project" value="InterPro"/>
</dbReference>
<dbReference type="GO" id="GO:0000981">
    <property type="term" value="F:DNA-binding transcription factor activity, RNA polymerase II-specific"/>
    <property type="evidence" value="ECO:0007669"/>
    <property type="project" value="InterPro"/>
</dbReference>
<dbReference type="InterPro" id="IPR050815">
    <property type="entry name" value="TF_fung"/>
</dbReference>
<dbReference type="GO" id="GO:0003677">
    <property type="term" value="F:DNA binding"/>
    <property type="evidence" value="ECO:0007669"/>
    <property type="project" value="InterPro"/>
</dbReference>
<dbReference type="Pfam" id="PF04082">
    <property type="entry name" value="Fungal_trans"/>
    <property type="match status" value="1"/>
</dbReference>
<sequence length="594" mass="65270">MASDARLAPSGSTRRRACEPCRHRKRKCDGDRPLCGACRVFGPPESGCVYFADRFCGADHGPRPPVKGLPVSQSAEEPPGGAGKHQAKSDLSSTSPRDQNEHIAPSQNSEIVSHWEPASPPISLSETLHVNGVQVSMKLIETFFRYPGAQIPFSFLKRDVFLSSIRDQCPFLLAAMQCLAQRYAEQESPQGSDCDEGEVHYQAARDMISRLYDDHSISAVQGLLIMATCAAMRGVLSVCWQYIGMAARMAHYLALEAASVAGVTYSPIKEEVRRRTWAAVLIMERMSWLAVDRPSIFANVPARVRQHIPDSLWMSVWPDQAMKPAIHGPFEEAALFGYLRPLMVLYGKALDFARGEHGLRMVMNYQTLDAEIDMWFLSLPSAVRILLIAPEREVRRLSIRGCEPNFWFAFSVTALGLHARGVLRKWLLTRMLSTPDQVVAAASFALNAEANAPPTPVQVDANVLLCKILADAIHVADEQSALLQHGLARSASLFPATPHLCMGTYQVALVYVSALGRAISDGDHTMIARCDVGLAVVDAALGVWNRLFSPAHKLRYTLRNLHTAARQGLIQAGQHQLTPNLDGTIEFSLGAPCQ</sequence>
<comment type="subcellular location">
    <subcellularLocation>
        <location evidence="1">Nucleus</location>
    </subcellularLocation>
</comment>
<dbReference type="CDD" id="cd12148">
    <property type="entry name" value="fungal_TF_MHR"/>
    <property type="match status" value="1"/>
</dbReference>
<dbReference type="InterPro" id="IPR036864">
    <property type="entry name" value="Zn2-C6_fun-type_DNA-bd_sf"/>
</dbReference>
<dbReference type="Gene3D" id="4.10.240.10">
    <property type="entry name" value="Zn(2)-C6 fungal-type DNA-binding domain"/>
    <property type="match status" value="1"/>
</dbReference>
<feature type="region of interest" description="Disordered" evidence="6">
    <location>
        <begin position="1"/>
        <end position="33"/>
    </location>
</feature>
<dbReference type="CDD" id="cd00067">
    <property type="entry name" value="GAL4"/>
    <property type="match status" value="1"/>
</dbReference>
<keyword evidence="9" id="KW-1185">Reference proteome</keyword>
<dbReference type="Proteomes" id="UP000318582">
    <property type="component" value="Unassembled WGS sequence"/>
</dbReference>
<dbReference type="STRING" id="109895.A0A507EDQ5"/>
<dbReference type="Pfam" id="PF00172">
    <property type="entry name" value="Zn_clus"/>
    <property type="match status" value="1"/>
</dbReference>
<evidence type="ECO:0000313" key="9">
    <source>
        <dbReference type="Proteomes" id="UP000318582"/>
    </source>
</evidence>
<dbReference type="GO" id="GO:0008270">
    <property type="term" value="F:zinc ion binding"/>
    <property type="evidence" value="ECO:0007669"/>
    <property type="project" value="InterPro"/>
</dbReference>
<dbReference type="PANTHER" id="PTHR47338:SF5">
    <property type="entry name" value="ZN(II)2CYS6 TRANSCRIPTION FACTOR (EUROFUNG)"/>
    <property type="match status" value="1"/>
</dbReference>
<organism evidence="8 9">
    <name type="scientific">Powellomyces hirtus</name>
    <dbReference type="NCBI Taxonomy" id="109895"/>
    <lineage>
        <taxon>Eukaryota</taxon>
        <taxon>Fungi</taxon>
        <taxon>Fungi incertae sedis</taxon>
        <taxon>Chytridiomycota</taxon>
        <taxon>Chytridiomycota incertae sedis</taxon>
        <taxon>Chytridiomycetes</taxon>
        <taxon>Spizellomycetales</taxon>
        <taxon>Powellomycetaceae</taxon>
        <taxon>Powellomyces</taxon>
    </lineage>
</organism>
<evidence type="ECO:0000259" key="7">
    <source>
        <dbReference type="PROSITE" id="PS50048"/>
    </source>
</evidence>
<keyword evidence="3" id="KW-0805">Transcription regulation</keyword>
<proteinExistence type="predicted"/>
<feature type="region of interest" description="Disordered" evidence="6">
    <location>
        <begin position="66"/>
        <end position="116"/>
    </location>
</feature>
<dbReference type="PANTHER" id="PTHR47338">
    <property type="entry name" value="ZN(II)2CYS6 TRANSCRIPTION FACTOR (EUROFUNG)-RELATED"/>
    <property type="match status" value="1"/>
</dbReference>
<keyword evidence="4" id="KW-0804">Transcription</keyword>
<dbReference type="SUPFAM" id="SSF57701">
    <property type="entry name" value="Zn2/Cys6 DNA-binding domain"/>
    <property type="match status" value="1"/>
</dbReference>
<dbReference type="InterPro" id="IPR007219">
    <property type="entry name" value="XnlR_reg_dom"/>
</dbReference>
<evidence type="ECO:0000256" key="1">
    <source>
        <dbReference type="ARBA" id="ARBA00004123"/>
    </source>
</evidence>